<dbReference type="OMA" id="SANFLMQ"/>
<keyword evidence="2" id="KW-1185">Reference proteome</keyword>
<reference evidence="1 2" key="1">
    <citation type="journal article" date="2014" name="Curr. Biol.">
        <title>The genome of the clonal raider ant Cerapachys biroi.</title>
        <authorList>
            <person name="Oxley P.R."/>
            <person name="Ji L."/>
            <person name="Fetter-Pruneda I."/>
            <person name="McKenzie S.K."/>
            <person name="Li C."/>
            <person name="Hu H."/>
            <person name="Zhang G."/>
            <person name="Kronauer D.J."/>
        </authorList>
    </citation>
    <scope>NUCLEOTIDE SEQUENCE [LARGE SCALE GENOMIC DNA]</scope>
</reference>
<dbReference type="PANTHER" id="PTHR37162">
    <property type="entry name" value="HAT FAMILY DIMERISATION DOMAINCONTAINING PROTEIN-RELATED"/>
    <property type="match status" value="1"/>
</dbReference>
<proteinExistence type="predicted"/>
<gene>
    <name evidence="1" type="ORF">X777_03222</name>
</gene>
<dbReference type="InterPro" id="IPR012337">
    <property type="entry name" value="RNaseH-like_sf"/>
</dbReference>
<evidence type="ECO:0000313" key="2">
    <source>
        <dbReference type="Proteomes" id="UP000053097"/>
    </source>
</evidence>
<dbReference type="EMBL" id="KK107157">
    <property type="protein sequence ID" value="EZA56783.1"/>
    <property type="molecule type" value="Genomic_DNA"/>
</dbReference>
<sequence>MKMDRTKCNNIISNVVCPVETEQVVNKLQRTKFSVFIDETSDICNKKWMTFFVRYIDPETLNILVKLMNIDAKDCSATKLFNAFRNDLWTLQIPFTNIIALSCDNASVMTEKHLSFQSKLKEMCKHLQTFPCPCHSAALAAHAACTKIPSYCEEFMKRISSYINKSPKRTAIFHEFSNYFVDESRKILKLADTRWLSRYTCIKRLLQLWDAIKSYLEKMVIKDKTKSGENLLFMMYDIKMKAYFLFQKYILKFFNAFNVFFQATETRIHMLHMKSANFLMQICQNFIKQEYLKDITTNINFAQKEIHKDINDIVVGEECEEYLNNVVTEVDTVTSIRQNCLQFYETAAQEIRKRLPITNIFLKRLEVFAPSTALFDNNRETSFHHIIYVAKSLGDFDEECLKKEWLTLSTDFTANEKESIKIKF</sequence>
<dbReference type="SUPFAM" id="SSF53098">
    <property type="entry name" value="Ribonuclease H-like"/>
    <property type="match status" value="1"/>
</dbReference>
<dbReference type="AlphaFoldDB" id="A0A026WLF7"/>
<name>A0A026WLF7_OOCBI</name>
<dbReference type="PANTHER" id="PTHR37162:SF1">
    <property type="entry name" value="BED-TYPE DOMAIN-CONTAINING PROTEIN"/>
    <property type="match status" value="1"/>
</dbReference>
<dbReference type="Proteomes" id="UP000053097">
    <property type="component" value="Unassembled WGS sequence"/>
</dbReference>
<accession>A0A026WLF7</accession>
<organism evidence="1 2">
    <name type="scientific">Ooceraea biroi</name>
    <name type="common">Clonal raider ant</name>
    <name type="synonym">Cerapachys biroi</name>
    <dbReference type="NCBI Taxonomy" id="2015173"/>
    <lineage>
        <taxon>Eukaryota</taxon>
        <taxon>Metazoa</taxon>
        <taxon>Ecdysozoa</taxon>
        <taxon>Arthropoda</taxon>
        <taxon>Hexapoda</taxon>
        <taxon>Insecta</taxon>
        <taxon>Pterygota</taxon>
        <taxon>Neoptera</taxon>
        <taxon>Endopterygota</taxon>
        <taxon>Hymenoptera</taxon>
        <taxon>Apocrita</taxon>
        <taxon>Aculeata</taxon>
        <taxon>Formicoidea</taxon>
        <taxon>Formicidae</taxon>
        <taxon>Dorylinae</taxon>
        <taxon>Ooceraea</taxon>
    </lineage>
</organism>
<dbReference type="OrthoDB" id="8046116at2759"/>
<evidence type="ECO:0000313" key="1">
    <source>
        <dbReference type="EMBL" id="EZA56783.1"/>
    </source>
</evidence>
<protein>
    <submittedName>
        <fullName evidence="1">SCAN domain-containing protein</fullName>
    </submittedName>
</protein>